<organism evidence="1">
    <name type="scientific">Tanacetum cinerariifolium</name>
    <name type="common">Dalmatian daisy</name>
    <name type="synonym">Chrysanthemum cinerariifolium</name>
    <dbReference type="NCBI Taxonomy" id="118510"/>
    <lineage>
        <taxon>Eukaryota</taxon>
        <taxon>Viridiplantae</taxon>
        <taxon>Streptophyta</taxon>
        <taxon>Embryophyta</taxon>
        <taxon>Tracheophyta</taxon>
        <taxon>Spermatophyta</taxon>
        <taxon>Magnoliopsida</taxon>
        <taxon>eudicotyledons</taxon>
        <taxon>Gunneridae</taxon>
        <taxon>Pentapetalae</taxon>
        <taxon>asterids</taxon>
        <taxon>campanulids</taxon>
        <taxon>Asterales</taxon>
        <taxon>Asteraceae</taxon>
        <taxon>Asteroideae</taxon>
        <taxon>Anthemideae</taxon>
        <taxon>Anthemidinae</taxon>
        <taxon>Tanacetum</taxon>
    </lineage>
</organism>
<gene>
    <name evidence="1" type="ORF">Tci_047463</name>
</gene>
<protein>
    <submittedName>
        <fullName evidence="1">Uncharacterized protein</fullName>
    </submittedName>
</protein>
<name>A0A6L2MSY6_TANCI</name>
<evidence type="ECO:0000313" key="1">
    <source>
        <dbReference type="EMBL" id="GEU75485.1"/>
    </source>
</evidence>
<dbReference type="EMBL" id="BKCJ010007090">
    <property type="protein sequence ID" value="GEU75485.1"/>
    <property type="molecule type" value="Genomic_DNA"/>
</dbReference>
<proteinExistence type="predicted"/>
<dbReference type="AlphaFoldDB" id="A0A6L2MSY6"/>
<comment type="caution">
    <text evidence="1">The sequence shown here is derived from an EMBL/GenBank/DDBJ whole genome shotgun (WGS) entry which is preliminary data.</text>
</comment>
<sequence>MSKFRSLLWNDGQEGYSSVLYETGQNGCLANPVRNTATTTFTKKDQDNGITKQQEFKPRRNEDDFLFSCVTLYVSDSNEQLIRLFGWREGFFRESTSLVADLAGTSVVAMGFVVVMSL</sequence>
<reference evidence="1" key="1">
    <citation type="journal article" date="2019" name="Sci. Rep.">
        <title>Draft genome of Tanacetum cinerariifolium, the natural source of mosquito coil.</title>
        <authorList>
            <person name="Yamashiro T."/>
            <person name="Shiraishi A."/>
            <person name="Satake H."/>
            <person name="Nakayama K."/>
        </authorList>
    </citation>
    <scope>NUCLEOTIDE SEQUENCE</scope>
</reference>
<accession>A0A6L2MSY6</accession>